<dbReference type="InterPro" id="IPR036383">
    <property type="entry name" value="TSP1_rpt_sf"/>
</dbReference>
<dbReference type="AlphaFoldDB" id="A0A4V1IRJ6"/>
<evidence type="ECO:0000256" key="3">
    <source>
        <dbReference type="SAM" id="SignalP"/>
    </source>
</evidence>
<keyword evidence="5" id="KW-1185">Reference proteome</keyword>
<feature type="compositionally biased region" description="Low complexity" evidence="1">
    <location>
        <begin position="64"/>
        <end position="92"/>
    </location>
</feature>
<dbReference type="Proteomes" id="UP000269721">
    <property type="component" value="Unassembled WGS sequence"/>
</dbReference>
<evidence type="ECO:0000313" key="4">
    <source>
        <dbReference type="EMBL" id="RKO90287.1"/>
    </source>
</evidence>
<evidence type="ECO:0000256" key="1">
    <source>
        <dbReference type="SAM" id="MobiDB-lite"/>
    </source>
</evidence>
<feature type="region of interest" description="Disordered" evidence="1">
    <location>
        <begin position="762"/>
        <end position="812"/>
    </location>
</feature>
<dbReference type="InterPro" id="IPR051425">
    <property type="entry name" value="Formin_Homology"/>
</dbReference>
<feature type="chain" id="PRO_5020840166" evidence="3">
    <location>
        <begin position="20"/>
        <end position="1148"/>
    </location>
</feature>
<evidence type="ECO:0000256" key="2">
    <source>
        <dbReference type="SAM" id="Phobius"/>
    </source>
</evidence>
<feature type="region of interest" description="Disordered" evidence="1">
    <location>
        <begin position="677"/>
        <end position="724"/>
    </location>
</feature>
<feature type="region of interest" description="Disordered" evidence="1">
    <location>
        <begin position="224"/>
        <end position="256"/>
    </location>
</feature>
<keyword evidence="2" id="KW-0812">Transmembrane</keyword>
<reference evidence="5" key="1">
    <citation type="journal article" date="2018" name="Nat. Microbiol.">
        <title>Leveraging single-cell genomics to expand the fungal tree of life.</title>
        <authorList>
            <person name="Ahrendt S.R."/>
            <person name="Quandt C.A."/>
            <person name="Ciobanu D."/>
            <person name="Clum A."/>
            <person name="Salamov A."/>
            <person name="Andreopoulos B."/>
            <person name="Cheng J.F."/>
            <person name="Woyke T."/>
            <person name="Pelin A."/>
            <person name="Henrissat B."/>
            <person name="Reynolds N.K."/>
            <person name="Benny G.L."/>
            <person name="Smith M.E."/>
            <person name="James T.Y."/>
            <person name="Grigoriev I.V."/>
        </authorList>
    </citation>
    <scope>NUCLEOTIDE SEQUENCE [LARGE SCALE GENOMIC DNA]</scope>
</reference>
<accession>A0A4V1IRJ6</accession>
<feature type="compositionally biased region" description="Polar residues" evidence="1">
    <location>
        <begin position="677"/>
        <end position="687"/>
    </location>
</feature>
<dbReference type="EMBL" id="KZ995628">
    <property type="protein sequence ID" value="RKO90287.1"/>
    <property type="molecule type" value="Genomic_DNA"/>
</dbReference>
<name>A0A4V1IRJ6_9FUNG</name>
<gene>
    <name evidence="4" type="ORF">BDK51DRAFT_42026</name>
</gene>
<feature type="region of interest" description="Disordered" evidence="1">
    <location>
        <begin position="352"/>
        <end position="411"/>
    </location>
</feature>
<feature type="compositionally biased region" description="Basic and acidic residues" evidence="1">
    <location>
        <begin position="1130"/>
        <end position="1139"/>
    </location>
</feature>
<feature type="compositionally biased region" description="Polar residues" evidence="1">
    <location>
        <begin position="352"/>
        <end position="370"/>
    </location>
</feature>
<feature type="signal peptide" evidence="3">
    <location>
        <begin position="1"/>
        <end position="19"/>
    </location>
</feature>
<evidence type="ECO:0000313" key="5">
    <source>
        <dbReference type="Proteomes" id="UP000269721"/>
    </source>
</evidence>
<feature type="region of interest" description="Disordered" evidence="1">
    <location>
        <begin position="1064"/>
        <end position="1102"/>
    </location>
</feature>
<dbReference type="PANTHER" id="PTHR45725">
    <property type="entry name" value="FORMIN HOMOLOGY 2 FAMILY MEMBER"/>
    <property type="match status" value="1"/>
</dbReference>
<proteinExistence type="predicted"/>
<dbReference type="PANTHER" id="PTHR45725:SF18">
    <property type="entry name" value="ORC1-LIKE AAA ATPASE DOMAIN-CONTAINING PROTEIN"/>
    <property type="match status" value="1"/>
</dbReference>
<sequence length="1148" mass="118501">MLVTCFLLLLSMFATAADAQPAAAANTGGRSGSSQQGGHAGSLPGNVAVSPQTGAGAAGGKSPGGAATAAAGSDPAPSSPTGDRGGTAASPSSDPPPVSAPVRAVSHATVDSPAVVSDGASLSQAAGPTSVEASPPPQPATVVASQTPRRPPVPTTVELSPGVAALRQTNSAANAALPAAGTQAVAPSTQVVVPATQDVVPSTQNVAPTTQAAAPTTQVVAIAPSSSPDSVSSPSLAPSPLLPSSVDSPPAAASTTISPAAPTFAVPAATSDPPTVSSSRALPTVSVNFPAPPLASSIRIVPNLATRTIPVAPVLVTSSTLVSPRMTSSDPLNTPLLPTSFIPVTGLPSPVGTSTSLPPSIGVTQSSNTGGLIASSPHTSSPSPPTPSLSPLSTSSRHSSAPPSSASPLPPVSSTLIPSHSLVIRILTFFRSPSSHIALALPFLVLRRSPDALRPECRAYVNQIHPFLLCDRLTLHLTLRRTLRLTLRLTFHHNAAFVARGSFIILCLHYRAYIGLRRHILPLLLDSRNRLNRHGHLGPCLSNQQCNAIFFLSDYIVVNHPLGAHPQFYSICRSLNYPGYVDKHPARRFKDDDVYFTHRGPDVCFYPVAVGRRASCARLLSKLRCATFPREDNWAMVEFISTKLFFHSFSRFLSRRELAQNSLALVLICLVPTAPSNGPHSPPATVTSKRKIVPSRSSPRLKAMAPLARPRPFSPSPAPARSPLIAMRPTVPGARVTKPAAAAPKVVPQPSSFRLRTAVNSAKPLPSLATPRPAPPETVRSSGARGLRARPAAAEAPRLGAEKSYRPPPTAARPLIVKSRGARGAPAVPPAAVVPRAARVPSSHSRPDLGSRAPTRFLSRLLAIRSLVAPPMWIASVMGYADDWSTCSASTCGSQGIATRNGTVTTQQEGSGLPCASLLQTETCSSNPCPPPIFLDATGQDGSNGSGTPFPVVPVAVGAGVLLLLAVSVIFVASIYLPRRALARRKADRIAADINSDSGLVSPTPPTSRFVGGTLASEASSVPSSAYYATSRAPFQVRPEPTVPSSLPFGYTGYAASVGGDSVASREPTWAPASPLTNRCPPSQYLGAPSDPVAAGSRMSSNHAADDVYASDGAGAYDFNPAHATFTTERFYDDDREPGKAGPSRASA</sequence>
<feature type="transmembrane region" description="Helical" evidence="2">
    <location>
        <begin position="952"/>
        <end position="977"/>
    </location>
</feature>
<protein>
    <submittedName>
        <fullName evidence="4">Uncharacterized protein</fullName>
    </submittedName>
</protein>
<feature type="region of interest" description="Disordered" evidence="1">
    <location>
        <begin position="24"/>
        <end position="157"/>
    </location>
</feature>
<keyword evidence="3" id="KW-0732">Signal</keyword>
<dbReference type="Gene3D" id="2.20.100.10">
    <property type="entry name" value="Thrombospondin type-1 (TSP1) repeat"/>
    <property type="match status" value="1"/>
</dbReference>
<keyword evidence="2" id="KW-0472">Membrane</keyword>
<feature type="region of interest" description="Disordered" evidence="1">
    <location>
        <begin position="1128"/>
        <end position="1148"/>
    </location>
</feature>
<feature type="compositionally biased region" description="Low complexity" evidence="1">
    <location>
        <begin position="389"/>
        <end position="411"/>
    </location>
</feature>
<organism evidence="4 5">
    <name type="scientific">Blyttiomyces helicus</name>
    <dbReference type="NCBI Taxonomy" id="388810"/>
    <lineage>
        <taxon>Eukaryota</taxon>
        <taxon>Fungi</taxon>
        <taxon>Fungi incertae sedis</taxon>
        <taxon>Chytridiomycota</taxon>
        <taxon>Chytridiomycota incertae sedis</taxon>
        <taxon>Chytridiomycetes</taxon>
        <taxon>Chytridiomycetes incertae sedis</taxon>
        <taxon>Blyttiomyces</taxon>
    </lineage>
</organism>
<dbReference type="InterPro" id="IPR000884">
    <property type="entry name" value="TSP1_rpt"/>
</dbReference>
<dbReference type="PROSITE" id="PS50092">
    <property type="entry name" value="TSP1"/>
    <property type="match status" value="1"/>
</dbReference>
<feature type="compositionally biased region" description="Low complexity" evidence="1">
    <location>
        <begin position="780"/>
        <end position="799"/>
    </location>
</feature>
<keyword evidence="2" id="KW-1133">Transmembrane helix</keyword>